<feature type="compositionally biased region" description="Polar residues" evidence="2">
    <location>
        <begin position="118"/>
        <end position="134"/>
    </location>
</feature>
<gene>
    <name evidence="4" type="primary">LOC118421675</name>
</gene>
<feature type="compositionally biased region" description="Polar residues" evidence="2">
    <location>
        <begin position="295"/>
        <end position="307"/>
    </location>
</feature>
<dbReference type="OrthoDB" id="2160759at2759"/>
<keyword evidence="1" id="KW-0175">Coiled coil</keyword>
<feature type="compositionally biased region" description="Polar residues" evidence="2">
    <location>
        <begin position="273"/>
        <end position="284"/>
    </location>
</feature>
<name>A0A9J7LNL4_BRAFL</name>
<dbReference type="RefSeq" id="XP_035685015.1">
    <property type="nucleotide sequence ID" value="XM_035829122.1"/>
</dbReference>
<sequence length="414" mass="46190">MHNQVIAEKEAAESAHLQQVEHLEQLQKQLQQQVQEEQDQITSLENELIARKEVIDAANEQIVIKEAEVARLEAKISGYERATFGVSTSRGKRPSSQGRKRTVPPLLPSLGPTLHLSPGSSRNNSADFHPNQSGTFMEEHTAFNSTRQLGISGPPSNRTNLSVSRSHEFELPMGRDSELSQDRGSFGAYAPSETDSEAIETFEGMLKHVNKHISKEDSRSRIPVPLNRAEFRPREYHQTSSNRTPTKAQPLSSHFVSPSDRHAYHDESSQYMFQSTPTKTSQGLPSGASFRARSVSPTPEKSEQSYVTRGHPMTRSSSLPYLAGMDVGAADATWPDVTLNSLGSAPDSPGSFLDQTDDHYQQTTSNDMEPSQHMRTLQERLRANELRRQEIEHQLADMHGSMQRAQDRIGPSDR</sequence>
<proteinExistence type="predicted"/>
<dbReference type="OMA" id="HAYHDES"/>
<dbReference type="Proteomes" id="UP000001554">
    <property type="component" value="Chromosome 8"/>
</dbReference>
<accession>A0A9J7LNL4</accession>
<feature type="region of interest" description="Disordered" evidence="2">
    <location>
        <begin position="233"/>
        <end position="258"/>
    </location>
</feature>
<keyword evidence="3" id="KW-1185">Reference proteome</keyword>
<reference evidence="3" key="1">
    <citation type="journal article" date="2020" name="Nat. Ecol. Evol.">
        <title>Deeply conserved synteny resolves early events in vertebrate evolution.</title>
        <authorList>
            <person name="Simakov O."/>
            <person name="Marletaz F."/>
            <person name="Yue J.X."/>
            <person name="O'Connell B."/>
            <person name="Jenkins J."/>
            <person name="Brandt A."/>
            <person name="Calef R."/>
            <person name="Tung C.H."/>
            <person name="Huang T.K."/>
            <person name="Schmutz J."/>
            <person name="Satoh N."/>
            <person name="Yu J.K."/>
            <person name="Putnam N.H."/>
            <person name="Green R.E."/>
            <person name="Rokhsar D.S."/>
        </authorList>
    </citation>
    <scope>NUCLEOTIDE SEQUENCE [LARGE SCALE GENOMIC DNA]</scope>
    <source>
        <strain evidence="3">S238N-H82</strain>
    </source>
</reference>
<dbReference type="KEGG" id="bfo:118421675"/>
<dbReference type="AlphaFoldDB" id="A0A9J7LNL4"/>
<protein>
    <submittedName>
        <fullName evidence="4">Uncharacterized protein LOC118421675</fullName>
    </submittedName>
</protein>
<reference evidence="4" key="2">
    <citation type="submission" date="2025-08" db="UniProtKB">
        <authorList>
            <consortium name="RefSeq"/>
        </authorList>
    </citation>
    <scope>IDENTIFICATION</scope>
    <source>
        <strain evidence="4">S238N-H82</strain>
        <tissue evidence="4">Testes</tissue>
    </source>
</reference>
<organism evidence="3 4">
    <name type="scientific">Branchiostoma floridae</name>
    <name type="common">Florida lancelet</name>
    <name type="synonym">Amphioxus</name>
    <dbReference type="NCBI Taxonomy" id="7739"/>
    <lineage>
        <taxon>Eukaryota</taxon>
        <taxon>Metazoa</taxon>
        <taxon>Chordata</taxon>
        <taxon>Cephalochordata</taxon>
        <taxon>Leptocardii</taxon>
        <taxon>Amphioxiformes</taxon>
        <taxon>Branchiostomatidae</taxon>
        <taxon>Branchiostoma</taxon>
    </lineage>
</organism>
<evidence type="ECO:0000313" key="3">
    <source>
        <dbReference type="Proteomes" id="UP000001554"/>
    </source>
</evidence>
<dbReference type="GeneID" id="118421675"/>
<evidence type="ECO:0000256" key="2">
    <source>
        <dbReference type="SAM" id="MobiDB-lite"/>
    </source>
</evidence>
<feature type="region of interest" description="Disordered" evidence="2">
    <location>
        <begin position="340"/>
        <end position="372"/>
    </location>
</feature>
<feature type="region of interest" description="Disordered" evidence="2">
    <location>
        <begin position="85"/>
        <end position="134"/>
    </location>
</feature>
<feature type="region of interest" description="Disordered" evidence="2">
    <location>
        <begin position="390"/>
        <end position="414"/>
    </location>
</feature>
<feature type="coiled-coil region" evidence="1">
    <location>
        <begin position="9"/>
        <end position="82"/>
    </location>
</feature>
<feature type="compositionally biased region" description="Polar residues" evidence="2">
    <location>
        <begin position="238"/>
        <end position="256"/>
    </location>
</feature>
<evidence type="ECO:0000256" key="1">
    <source>
        <dbReference type="SAM" id="Coils"/>
    </source>
</evidence>
<feature type="region of interest" description="Disordered" evidence="2">
    <location>
        <begin position="273"/>
        <end position="313"/>
    </location>
</feature>
<feature type="compositionally biased region" description="Basic residues" evidence="2">
    <location>
        <begin position="90"/>
        <end position="102"/>
    </location>
</feature>
<evidence type="ECO:0000313" key="4">
    <source>
        <dbReference type="RefSeq" id="XP_035685015.1"/>
    </source>
</evidence>
<feature type="compositionally biased region" description="Basic and acidic residues" evidence="2">
    <location>
        <begin position="405"/>
        <end position="414"/>
    </location>
</feature>